<reference evidence="2 3" key="1">
    <citation type="submission" date="2016-10" db="EMBL/GenBank/DDBJ databases">
        <authorList>
            <person name="de Groot N.N."/>
        </authorList>
    </citation>
    <scope>NUCLEOTIDE SEQUENCE [LARGE SCALE GENOMIC DNA]</scope>
    <source>
        <strain evidence="2 3">ATCC 43154</strain>
    </source>
</reference>
<dbReference type="AlphaFoldDB" id="A0A1I4M4R3"/>
<gene>
    <name evidence="2" type="ORF">SAMN02982985_02228</name>
</gene>
<dbReference type="RefSeq" id="WP_139236415.1">
    <property type="nucleotide sequence ID" value="NZ_FOTW01000010.1"/>
</dbReference>
<feature type="region of interest" description="Disordered" evidence="1">
    <location>
        <begin position="18"/>
        <end position="52"/>
    </location>
</feature>
<accession>A0A1I4M4R3</accession>
<feature type="compositionally biased region" description="Low complexity" evidence="1">
    <location>
        <begin position="20"/>
        <end position="50"/>
    </location>
</feature>
<dbReference type="OrthoDB" id="8771559at2"/>
<dbReference type="STRING" id="758825.SAMN02982985_02228"/>
<name>A0A1I4M4R3_9BURK</name>
<dbReference type="Proteomes" id="UP000199470">
    <property type="component" value="Unassembled WGS sequence"/>
</dbReference>
<organism evidence="2 3">
    <name type="scientific">Rugamonas rubra</name>
    <dbReference type="NCBI Taxonomy" id="758825"/>
    <lineage>
        <taxon>Bacteria</taxon>
        <taxon>Pseudomonadati</taxon>
        <taxon>Pseudomonadota</taxon>
        <taxon>Betaproteobacteria</taxon>
        <taxon>Burkholderiales</taxon>
        <taxon>Oxalobacteraceae</taxon>
        <taxon>Telluria group</taxon>
        <taxon>Rugamonas</taxon>
    </lineage>
</organism>
<dbReference type="EMBL" id="FOTW01000010">
    <property type="protein sequence ID" value="SFL97977.1"/>
    <property type="molecule type" value="Genomic_DNA"/>
</dbReference>
<keyword evidence="3" id="KW-1185">Reference proteome</keyword>
<evidence type="ECO:0000313" key="2">
    <source>
        <dbReference type="EMBL" id="SFL97977.1"/>
    </source>
</evidence>
<evidence type="ECO:0000313" key="3">
    <source>
        <dbReference type="Proteomes" id="UP000199470"/>
    </source>
</evidence>
<evidence type="ECO:0000256" key="1">
    <source>
        <dbReference type="SAM" id="MobiDB-lite"/>
    </source>
</evidence>
<protein>
    <submittedName>
        <fullName evidence="2">Uncharacterized protein</fullName>
    </submittedName>
</protein>
<sequence>MVITTQGYGSAVLPSNAGGAAAPATPLPPAAAATPTTTAATPATAQPHPARNTAGQIQTMVSNAARPPLGVPLHLQRMPTECMMQWMATLDDDIRAANALAGRTPVQQAGMNTLTALLPAAKEKWLRHELSFADSRAYFSQVAASCEQAGLHRLRDLAKHLHSQLPGVEHDNFNRDRAELPHKTRLHDNVYGRRYDSAFTAALVANPPQRMKDGMAVVGNAIAHRYLMPWLTPADRQIHGATIARHVADLHQALNDDPRSWGLKSPLLQSFLGATDPAAKHHALDAFLRSAKDNGIDCLAIPYVAVKLLIKDPWPTPAWRQKADQNYMGVIGGQVNRQDKQGDFLNALARAQHTDYATLQARLGQATATALDAHRNDPPAMRAQRQQAALLRPQTETAVRAQHEAPCRAHTQSTRPGRPQAAVEAEVQAWLAGEVDRQVQWQMAAPMRTRLEATLRTELQAELRLQLPARLDAQLAAHVEGLRKAQAAPTPAATLRPPLEAKLVERLRSQLLAAAGTPHTAQTLAPMNRAQLQDLLATQIAEAAAGPLLGMQPPGVLASCAHCPALARSVLDHGQLEIARTLNAWSFAHAEVRTRETVETHAEIGTMMRHQGAMPAPPQAGNDPLQAAILPGRRNRIDFDQVEGQRDHLGNVIPGPLDQRLPAAVQQALSHGLPWVGGVSGTTNLMLHLSADLHGTPGDNGAPQLFEQKDVLLATMMFVNYDGGHSLHSSMWVGNQLDAAPLAAQPPPAEPQQGPGLGLGLDLDPARGPALAASVAAAPSRDAALALAARSAEEFVSDYSQLMVGQAGDEVRQAAEQAFTETMQHFRERSRYASRPAP</sequence>
<proteinExistence type="predicted"/>